<sequence length="101" mass="11460">MDMQASVSLTEKLDMRIAILCDNHYWDMRAYMITSLGHGIVGQTVARCLSPGVKQRGTASNFMRTVSLLAHSYLSGFLVLTIPYDYYDNEVPQLEYDNPYS</sequence>
<evidence type="ECO:0000313" key="2">
    <source>
        <dbReference type="Proteomes" id="UP000758603"/>
    </source>
</evidence>
<comment type="caution">
    <text evidence="1">The sequence shown here is derived from an EMBL/GenBank/DDBJ whole genome shotgun (WGS) entry which is preliminary data.</text>
</comment>
<evidence type="ECO:0000313" key="1">
    <source>
        <dbReference type="EMBL" id="KAH6654133.1"/>
    </source>
</evidence>
<dbReference type="GeneID" id="70128911"/>
<reference evidence="1" key="1">
    <citation type="journal article" date="2021" name="Nat. Commun.">
        <title>Genetic determinants of endophytism in the Arabidopsis root mycobiome.</title>
        <authorList>
            <person name="Mesny F."/>
            <person name="Miyauchi S."/>
            <person name="Thiergart T."/>
            <person name="Pickel B."/>
            <person name="Atanasova L."/>
            <person name="Karlsson M."/>
            <person name="Huettel B."/>
            <person name="Barry K.W."/>
            <person name="Haridas S."/>
            <person name="Chen C."/>
            <person name="Bauer D."/>
            <person name="Andreopoulos W."/>
            <person name="Pangilinan J."/>
            <person name="LaButti K."/>
            <person name="Riley R."/>
            <person name="Lipzen A."/>
            <person name="Clum A."/>
            <person name="Drula E."/>
            <person name="Henrissat B."/>
            <person name="Kohler A."/>
            <person name="Grigoriev I.V."/>
            <person name="Martin F.M."/>
            <person name="Hacquard S."/>
        </authorList>
    </citation>
    <scope>NUCLEOTIDE SEQUENCE</scope>
    <source>
        <strain evidence="1">MPI-SDFR-AT-0073</strain>
    </source>
</reference>
<accession>A0A9P8UL14</accession>
<dbReference type="Proteomes" id="UP000758603">
    <property type="component" value="Unassembled WGS sequence"/>
</dbReference>
<protein>
    <submittedName>
        <fullName evidence="1">Uncharacterized protein</fullName>
    </submittedName>
</protein>
<gene>
    <name evidence="1" type="ORF">BKA67DRAFT_535467</name>
</gene>
<dbReference type="RefSeq" id="XP_045958403.1">
    <property type="nucleotide sequence ID" value="XM_046100019.1"/>
</dbReference>
<dbReference type="AlphaFoldDB" id="A0A9P8UL14"/>
<proteinExistence type="predicted"/>
<keyword evidence="2" id="KW-1185">Reference proteome</keyword>
<name>A0A9P8UL14_9PEZI</name>
<dbReference type="EMBL" id="JAGPXC010000004">
    <property type="protein sequence ID" value="KAH6654133.1"/>
    <property type="molecule type" value="Genomic_DNA"/>
</dbReference>
<organism evidence="1 2">
    <name type="scientific">Truncatella angustata</name>
    <dbReference type="NCBI Taxonomy" id="152316"/>
    <lineage>
        <taxon>Eukaryota</taxon>
        <taxon>Fungi</taxon>
        <taxon>Dikarya</taxon>
        <taxon>Ascomycota</taxon>
        <taxon>Pezizomycotina</taxon>
        <taxon>Sordariomycetes</taxon>
        <taxon>Xylariomycetidae</taxon>
        <taxon>Amphisphaeriales</taxon>
        <taxon>Sporocadaceae</taxon>
        <taxon>Truncatella</taxon>
    </lineage>
</organism>